<protein>
    <submittedName>
        <fullName evidence="3">Uncharacterized protein</fullName>
    </submittedName>
</protein>
<evidence type="ECO:0000256" key="2">
    <source>
        <dbReference type="SAM" id="Phobius"/>
    </source>
</evidence>
<feature type="transmembrane region" description="Helical" evidence="2">
    <location>
        <begin position="64"/>
        <end position="84"/>
    </location>
</feature>
<comment type="caution">
    <text evidence="3">The sequence shown here is derived from an EMBL/GenBank/DDBJ whole genome shotgun (WGS) entry which is preliminary data.</text>
</comment>
<feature type="compositionally biased region" description="Polar residues" evidence="1">
    <location>
        <begin position="325"/>
        <end position="341"/>
    </location>
</feature>
<sequence length="404" mass="43489">MPYENTGYKQTHLGRRSRGSSIWPPPRFPPRSYFLFLCTCFGEVLLGSPHRVPLLPRPLSLRSYSFLSLLSSLIISHLVLAFLASSSLPVKSSYTFMALSIPLLLSPTSFFSIHISPSLPSFCNSLDCPVVPFLPLVARPSPLKRFPSPPPLCLPSLHSLPSFSPFPSLPPLPRHSLKLPPAPLRVLPCPIACPFSFPSLGGRSSTRSPSLPTGEVVSGGFDNRPPPRGRFFRFPLTLLHSSLALSQSSPILAIRPLARHLRTSLPLPHAVSGGAVVGVRAVVCVGVRGGGRVGFLCAPGLDVAPIVRKISQGIRARAGLPQAPLPSTSSSPSREVRKSTPSLRSFAMRHMQEGFAKGSSRLPSERDATGTRAMAPETPGRRMERESKKVNAGKNAPETLIALP</sequence>
<proteinExistence type="predicted"/>
<feature type="region of interest" description="Disordered" evidence="1">
    <location>
        <begin position="354"/>
        <end position="404"/>
    </location>
</feature>
<feature type="compositionally biased region" description="Basic and acidic residues" evidence="1">
    <location>
        <begin position="379"/>
        <end position="389"/>
    </location>
</feature>
<reference evidence="3 4" key="2">
    <citation type="submission" date="2019-01" db="EMBL/GenBank/DDBJ databases">
        <title>The decoding of complex shrimp genome reveals the adaptation for benthos swimmer, frequently molting mechanism and breeding impact on genome.</title>
        <authorList>
            <person name="Sun Y."/>
            <person name="Gao Y."/>
            <person name="Yu Y."/>
        </authorList>
    </citation>
    <scope>NUCLEOTIDE SEQUENCE [LARGE SCALE GENOMIC DNA]</scope>
    <source>
        <tissue evidence="3">Muscle</tissue>
    </source>
</reference>
<keyword evidence="2" id="KW-0812">Transmembrane</keyword>
<keyword evidence="2" id="KW-0472">Membrane</keyword>
<evidence type="ECO:0000313" key="3">
    <source>
        <dbReference type="EMBL" id="ROT73062.1"/>
    </source>
</evidence>
<feature type="region of interest" description="Disordered" evidence="1">
    <location>
        <begin position="318"/>
        <end position="341"/>
    </location>
</feature>
<dbReference type="EMBL" id="QCYY01002074">
    <property type="protein sequence ID" value="ROT73062.1"/>
    <property type="molecule type" value="Genomic_DNA"/>
</dbReference>
<keyword evidence="4" id="KW-1185">Reference proteome</keyword>
<keyword evidence="2" id="KW-1133">Transmembrane helix</keyword>
<reference evidence="3 4" key="1">
    <citation type="submission" date="2018-04" db="EMBL/GenBank/DDBJ databases">
        <authorList>
            <person name="Zhang X."/>
            <person name="Yuan J."/>
            <person name="Li F."/>
            <person name="Xiang J."/>
        </authorList>
    </citation>
    <scope>NUCLEOTIDE SEQUENCE [LARGE SCALE GENOMIC DNA]</scope>
    <source>
        <tissue evidence="3">Muscle</tissue>
    </source>
</reference>
<name>A0A3R7M653_PENVA</name>
<evidence type="ECO:0000313" key="4">
    <source>
        <dbReference type="Proteomes" id="UP000283509"/>
    </source>
</evidence>
<evidence type="ECO:0000256" key="1">
    <source>
        <dbReference type="SAM" id="MobiDB-lite"/>
    </source>
</evidence>
<dbReference type="AlphaFoldDB" id="A0A3R7M653"/>
<dbReference type="Proteomes" id="UP000283509">
    <property type="component" value="Unassembled WGS sequence"/>
</dbReference>
<organism evidence="3 4">
    <name type="scientific">Penaeus vannamei</name>
    <name type="common">Whiteleg shrimp</name>
    <name type="synonym">Litopenaeus vannamei</name>
    <dbReference type="NCBI Taxonomy" id="6689"/>
    <lineage>
        <taxon>Eukaryota</taxon>
        <taxon>Metazoa</taxon>
        <taxon>Ecdysozoa</taxon>
        <taxon>Arthropoda</taxon>
        <taxon>Crustacea</taxon>
        <taxon>Multicrustacea</taxon>
        <taxon>Malacostraca</taxon>
        <taxon>Eumalacostraca</taxon>
        <taxon>Eucarida</taxon>
        <taxon>Decapoda</taxon>
        <taxon>Dendrobranchiata</taxon>
        <taxon>Penaeoidea</taxon>
        <taxon>Penaeidae</taxon>
        <taxon>Penaeus</taxon>
    </lineage>
</organism>
<accession>A0A3R7M653</accession>
<gene>
    <name evidence="3" type="ORF">C7M84_008526</name>
</gene>
<feature type="region of interest" description="Disordered" evidence="1">
    <location>
        <begin position="1"/>
        <end position="20"/>
    </location>
</feature>